<protein>
    <submittedName>
        <fullName evidence="3">Uncharacterized protein</fullName>
    </submittedName>
</protein>
<accession>A0A4Y7TL40</accession>
<reference evidence="3 4" key="1">
    <citation type="journal article" date="2019" name="Nat. Ecol. Evol.">
        <title>Megaphylogeny resolves global patterns of mushroom evolution.</title>
        <authorList>
            <person name="Varga T."/>
            <person name="Krizsan K."/>
            <person name="Foldi C."/>
            <person name="Dima B."/>
            <person name="Sanchez-Garcia M."/>
            <person name="Sanchez-Ramirez S."/>
            <person name="Szollosi G.J."/>
            <person name="Szarkandi J.G."/>
            <person name="Papp V."/>
            <person name="Albert L."/>
            <person name="Andreopoulos W."/>
            <person name="Angelini C."/>
            <person name="Antonin V."/>
            <person name="Barry K.W."/>
            <person name="Bougher N.L."/>
            <person name="Buchanan P."/>
            <person name="Buyck B."/>
            <person name="Bense V."/>
            <person name="Catcheside P."/>
            <person name="Chovatia M."/>
            <person name="Cooper J."/>
            <person name="Damon W."/>
            <person name="Desjardin D."/>
            <person name="Finy P."/>
            <person name="Geml J."/>
            <person name="Haridas S."/>
            <person name="Hughes K."/>
            <person name="Justo A."/>
            <person name="Karasinski D."/>
            <person name="Kautmanova I."/>
            <person name="Kiss B."/>
            <person name="Kocsube S."/>
            <person name="Kotiranta H."/>
            <person name="LaButti K.M."/>
            <person name="Lechner B.E."/>
            <person name="Liimatainen K."/>
            <person name="Lipzen A."/>
            <person name="Lukacs Z."/>
            <person name="Mihaltcheva S."/>
            <person name="Morgado L.N."/>
            <person name="Niskanen T."/>
            <person name="Noordeloos M.E."/>
            <person name="Ohm R.A."/>
            <person name="Ortiz-Santana B."/>
            <person name="Ovrebo C."/>
            <person name="Racz N."/>
            <person name="Riley R."/>
            <person name="Savchenko A."/>
            <person name="Shiryaev A."/>
            <person name="Soop K."/>
            <person name="Spirin V."/>
            <person name="Szebenyi C."/>
            <person name="Tomsovsky M."/>
            <person name="Tulloss R.E."/>
            <person name="Uehling J."/>
            <person name="Grigoriev I.V."/>
            <person name="Vagvolgyi C."/>
            <person name="Papp T."/>
            <person name="Martin F.M."/>
            <person name="Miettinen O."/>
            <person name="Hibbett D.S."/>
            <person name="Nagy L.G."/>
        </authorList>
    </citation>
    <scope>NUCLEOTIDE SEQUENCE [LARGE SCALE GENOMIC DNA]</scope>
    <source>
        <strain evidence="3 4">FP101781</strain>
    </source>
</reference>
<proteinExistence type="predicted"/>
<feature type="coiled-coil region" evidence="1">
    <location>
        <begin position="79"/>
        <end position="155"/>
    </location>
</feature>
<name>A0A4Y7TL40_COPMI</name>
<gene>
    <name evidence="3" type="ORF">FA13DRAFT_1707111</name>
</gene>
<organism evidence="3 4">
    <name type="scientific">Coprinellus micaceus</name>
    <name type="common">Glistening ink-cap mushroom</name>
    <name type="synonym">Coprinus micaceus</name>
    <dbReference type="NCBI Taxonomy" id="71717"/>
    <lineage>
        <taxon>Eukaryota</taxon>
        <taxon>Fungi</taxon>
        <taxon>Dikarya</taxon>
        <taxon>Basidiomycota</taxon>
        <taxon>Agaricomycotina</taxon>
        <taxon>Agaricomycetes</taxon>
        <taxon>Agaricomycetidae</taxon>
        <taxon>Agaricales</taxon>
        <taxon>Agaricineae</taxon>
        <taxon>Psathyrellaceae</taxon>
        <taxon>Coprinellus</taxon>
    </lineage>
</organism>
<sequence>MPKVSRTRPATRGGPLRDMPIPNEAVMIAEPHSPSNIGSPIGKESSAMADARAARCLNREINRHGVVETADAGTHWQSLLAETATIRQYKDEISRLEKRMARMKKTIERYDAFIKDQQTQLQTLVDAVQVKDQENVRLQEELDGLKVTLHETQADFSREFKEKLKYWDELSRTMRMVDILEHAVATGDHSEGYRQKKGSAITNTLLLGGAILNVDEMLA</sequence>
<dbReference type="AlphaFoldDB" id="A0A4Y7TL40"/>
<evidence type="ECO:0000313" key="4">
    <source>
        <dbReference type="Proteomes" id="UP000298030"/>
    </source>
</evidence>
<dbReference type="EMBL" id="QPFP01000008">
    <property type="protein sequence ID" value="TEB34907.1"/>
    <property type="molecule type" value="Genomic_DNA"/>
</dbReference>
<evidence type="ECO:0000256" key="1">
    <source>
        <dbReference type="SAM" id="Coils"/>
    </source>
</evidence>
<dbReference type="Proteomes" id="UP000298030">
    <property type="component" value="Unassembled WGS sequence"/>
</dbReference>
<comment type="caution">
    <text evidence="3">The sequence shown here is derived from an EMBL/GenBank/DDBJ whole genome shotgun (WGS) entry which is preliminary data.</text>
</comment>
<evidence type="ECO:0000256" key="2">
    <source>
        <dbReference type="SAM" id="MobiDB-lite"/>
    </source>
</evidence>
<feature type="region of interest" description="Disordered" evidence="2">
    <location>
        <begin position="1"/>
        <end position="21"/>
    </location>
</feature>
<keyword evidence="1" id="KW-0175">Coiled coil</keyword>
<keyword evidence="4" id="KW-1185">Reference proteome</keyword>
<evidence type="ECO:0000313" key="3">
    <source>
        <dbReference type="EMBL" id="TEB34907.1"/>
    </source>
</evidence>